<keyword evidence="3" id="KW-1185">Reference proteome</keyword>
<evidence type="ECO:0000256" key="1">
    <source>
        <dbReference type="SAM" id="MobiDB-lite"/>
    </source>
</evidence>
<feature type="region of interest" description="Disordered" evidence="1">
    <location>
        <begin position="37"/>
        <end position="103"/>
    </location>
</feature>
<feature type="compositionally biased region" description="Acidic residues" evidence="1">
    <location>
        <begin position="55"/>
        <end position="89"/>
    </location>
</feature>
<gene>
    <name evidence="2" type="ORF">SAMN04515672_1431</name>
</gene>
<proteinExistence type="predicted"/>
<name>A0A1G8VNR8_9EURY</name>
<dbReference type="Proteomes" id="UP000198882">
    <property type="component" value="Unassembled WGS sequence"/>
</dbReference>
<reference evidence="3" key="1">
    <citation type="submission" date="2016-10" db="EMBL/GenBank/DDBJ databases">
        <authorList>
            <person name="Varghese N."/>
            <person name="Submissions S."/>
        </authorList>
    </citation>
    <scope>NUCLEOTIDE SEQUENCE [LARGE SCALE GENOMIC DNA]</scope>
    <source>
        <strain evidence="3">B4,CECT 8067,JCM 17497</strain>
    </source>
</reference>
<protein>
    <submittedName>
        <fullName evidence="2">Uncharacterized protein</fullName>
    </submittedName>
</protein>
<dbReference type="AlphaFoldDB" id="A0A1G8VNR8"/>
<evidence type="ECO:0000313" key="3">
    <source>
        <dbReference type="Proteomes" id="UP000198882"/>
    </source>
</evidence>
<dbReference type="RefSeq" id="WP_139171276.1">
    <property type="nucleotide sequence ID" value="NZ_FNFE01000001.1"/>
</dbReference>
<evidence type="ECO:0000313" key="2">
    <source>
        <dbReference type="EMBL" id="SDJ67701.1"/>
    </source>
</evidence>
<organism evidence="2 3">
    <name type="scientific">Natronorubrum texcoconense</name>
    <dbReference type="NCBI Taxonomy" id="1095776"/>
    <lineage>
        <taxon>Archaea</taxon>
        <taxon>Methanobacteriati</taxon>
        <taxon>Methanobacteriota</taxon>
        <taxon>Stenosarchaea group</taxon>
        <taxon>Halobacteria</taxon>
        <taxon>Halobacteriales</taxon>
        <taxon>Natrialbaceae</taxon>
        <taxon>Natronorubrum</taxon>
    </lineage>
</organism>
<sequence length="103" mass="10792">MRRISQRYGTIGRTVFVIAIAAGLLALSGAGTAAAQSTTVEDGDDAVEEASATVTEEETISEVTEQETVDISEETEESTDGTDSFEDISVDPVTPEIPDLPAI</sequence>
<dbReference type="EMBL" id="FNFE01000001">
    <property type="protein sequence ID" value="SDJ67701.1"/>
    <property type="molecule type" value="Genomic_DNA"/>
</dbReference>
<accession>A0A1G8VNR8</accession>